<feature type="domain" description="3-keto-alpha-glucoside-1,2-lyase/3-keto-2-hydroxy-glucal hydratase" evidence="2">
    <location>
        <begin position="52"/>
        <end position="245"/>
    </location>
</feature>
<evidence type="ECO:0000256" key="1">
    <source>
        <dbReference type="SAM" id="SignalP"/>
    </source>
</evidence>
<dbReference type="EMBL" id="BMIK01000006">
    <property type="protein sequence ID" value="GGC28760.1"/>
    <property type="molecule type" value="Genomic_DNA"/>
</dbReference>
<dbReference type="Gene3D" id="2.60.120.560">
    <property type="entry name" value="Exo-inulinase, domain 1"/>
    <property type="match status" value="1"/>
</dbReference>
<gene>
    <name evidence="3" type="ORF">GCM10011386_20980</name>
</gene>
<sequence>MNIKSFISAGVVTLLVIPALAQQNKMKPEETEVWEPEPRMVTTAPDKAPSDAIVLFDGTSLDQWVSEKDGSSPAEWEVADGAFTVAPGKGGIQTKQKFSDYQLHVEWKSPTKIVGEGQGRGNSGIFMQGLYEVQVLDSYNNRTYSNGQAASLYKQRIPLVNATKAPGEWQTYDIIWTAPRFNADGILISKARVTILHNGVLVQNNVELDGPTEFIGIPKYKAHGPGPIALQDHGNPVSFRNVWIRPL</sequence>
<protein>
    <submittedName>
        <fullName evidence="3">Endo-1,3-1,4-beta glucanase-related protein</fullName>
    </submittedName>
</protein>
<accession>A0ABQ1LTI9</accession>
<keyword evidence="1" id="KW-0732">Signal</keyword>
<keyword evidence="4" id="KW-1185">Reference proteome</keyword>
<feature type="signal peptide" evidence="1">
    <location>
        <begin position="1"/>
        <end position="21"/>
    </location>
</feature>
<evidence type="ECO:0000259" key="2">
    <source>
        <dbReference type="Pfam" id="PF06439"/>
    </source>
</evidence>
<feature type="chain" id="PRO_5046022604" evidence="1">
    <location>
        <begin position="22"/>
        <end position="247"/>
    </location>
</feature>
<evidence type="ECO:0000313" key="3">
    <source>
        <dbReference type="EMBL" id="GGC28760.1"/>
    </source>
</evidence>
<organism evidence="3 4">
    <name type="scientific">Parapedobacter defluvii</name>
    <dbReference type="NCBI Taxonomy" id="2045106"/>
    <lineage>
        <taxon>Bacteria</taxon>
        <taxon>Pseudomonadati</taxon>
        <taxon>Bacteroidota</taxon>
        <taxon>Sphingobacteriia</taxon>
        <taxon>Sphingobacteriales</taxon>
        <taxon>Sphingobacteriaceae</taxon>
        <taxon>Parapedobacter</taxon>
    </lineage>
</organism>
<dbReference type="Proteomes" id="UP000597338">
    <property type="component" value="Unassembled WGS sequence"/>
</dbReference>
<proteinExistence type="predicted"/>
<evidence type="ECO:0000313" key="4">
    <source>
        <dbReference type="Proteomes" id="UP000597338"/>
    </source>
</evidence>
<comment type="caution">
    <text evidence="3">The sequence shown here is derived from an EMBL/GenBank/DDBJ whole genome shotgun (WGS) entry which is preliminary data.</text>
</comment>
<name>A0ABQ1LTI9_9SPHI</name>
<dbReference type="Pfam" id="PF06439">
    <property type="entry name" value="3keto-disac_hyd"/>
    <property type="match status" value="1"/>
</dbReference>
<dbReference type="InterPro" id="IPR010496">
    <property type="entry name" value="AL/BT2_dom"/>
</dbReference>
<reference evidence="4" key="1">
    <citation type="journal article" date="2019" name="Int. J. Syst. Evol. Microbiol.">
        <title>The Global Catalogue of Microorganisms (GCM) 10K type strain sequencing project: providing services to taxonomists for standard genome sequencing and annotation.</title>
        <authorList>
            <consortium name="The Broad Institute Genomics Platform"/>
            <consortium name="The Broad Institute Genome Sequencing Center for Infectious Disease"/>
            <person name="Wu L."/>
            <person name="Ma J."/>
        </authorList>
    </citation>
    <scope>NUCLEOTIDE SEQUENCE [LARGE SCALE GENOMIC DNA]</scope>
    <source>
        <strain evidence="4">CGMCC 1.15342</strain>
    </source>
</reference>